<name>A0ABP9YX37_9FUNG</name>
<keyword evidence="1" id="KW-1133">Transmembrane helix</keyword>
<dbReference type="PANTHER" id="PTHR13304">
    <property type="entry name" value="GLYCOSYLPHOSPHATIDYLINOSITOL ANCHOR ATTACHMENT 1 PROTEIN"/>
    <property type="match status" value="1"/>
</dbReference>
<feature type="transmembrane region" description="Helical" evidence="1">
    <location>
        <begin position="562"/>
        <end position="583"/>
    </location>
</feature>
<dbReference type="PIRSF" id="PIRSF036762">
    <property type="entry name" value="GAA1"/>
    <property type="match status" value="1"/>
</dbReference>
<dbReference type="PANTHER" id="PTHR13304:SF0">
    <property type="entry name" value="GLYCOSYLPHOSPHATIDYLINOSITOL ANCHOR ATTACHMENT 1 PROTEIN"/>
    <property type="match status" value="1"/>
</dbReference>
<feature type="transmembrane region" description="Helical" evidence="1">
    <location>
        <begin position="523"/>
        <end position="550"/>
    </location>
</feature>
<dbReference type="Proteomes" id="UP001473302">
    <property type="component" value="Unassembled WGS sequence"/>
</dbReference>
<keyword evidence="1" id="KW-0812">Transmembrane</keyword>
<accession>A0ABP9YX37</accession>
<organism evidence="2 3">
    <name type="scientific">Mucor flavus</name>
    <dbReference type="NCBI Taxonomy" id="439312"/>
    <lineage>
        <taxon>Eukaryota</taxon>
        <taxon>Fungi</taxon>
        <taxon>Fungi incertae sedis</taxon>
        <taxon>Mucoromycota</taxon>
        <taxon>Mucoromycotina</taxon>
        <taxon>Mucoromycetes</taxon>
        <taxon>Mucorales</taxon>
        <taxon>Mucorineae</taxon>
        <taxon>Mucoraceae</taxon>
        <taxon>Mucor</taxon>
    </lineage>
</organism>
<feature type="transmembrane region" description="Helical" evidence="1">
    <location>
        <begin position="395"/>
        <end position="417"/>
    </location>
</feature>
<dbReference type="EMBL" id="BAABUK010000009">
    <property type="protein sequence ID" value="GAA5811384.1"/>
    <property type="molecule type" value="Genomic_DNA"/>
</dbReference>
<dbReference type="InterPro" id="IPR007246">
    <property type="entry name" value="Gaa1"/>
</dbReference>
<keyword evidence="1" id="KW-0472">Membrane</keyword>
<reference evidence="2 3" key="1">
    <citation type="submission" date="2024-04" db="EMBL/GenBank/DDBJ databases">
        <title>genome sequences of Mucor flavus KT1a and Helicostylum pulchrum KT1b strains isolated from the surface of a dry-aged beef.</title>
        <authorList>
            <person name="Toyotome T."/>
            <person name="Hosono M."/>
            <person name="Torimaru M."/>
            <person name="Fukuda K."/>
            <person name="Mikami N."/>
        </authorList>
    </citation>
    <scope>NUCLEOTIDE SEQUENCE [LARGE SCALE GENOMIC DNA]</scope>
    <source>
        <strain evidence="2 3">KT1a</strain>
    </source>
</reference>
<keyword evidence="3" id="KW-1185">Reference proteome</keyword>
<proteinExistence type="predicted"/>
<dbReference type="Pfam" id="PF04114">
    <property type="entry name" value="Gaa1"/>
    <property type="match status" value="1"/>
</dbReference>
<evidence type="ECO:0000256" key="1">
    <source>
        <dbReference type="SAM" id="Phobius"/>
    </source>
</evidence>
<evidence type="ECO:0000313" key="2">
    <source>
        <dbReference type="EMBL" id="GAA5811384.1"/>
    </source>
</evidence>
<comment type="caution">
    <text evidence="2">The sequence shown here is derived from an EMBL/GenBank/DDBJ whole genome shotgun (WGS) entry which is preliminary data.</text>
</comment>
<dbReference type="Gene3D" id="3.40.630.10">
    <property type="entry name" value="Zn peptidases"/>
    <property type="match status" value="1"/>
</dbReference>
<gene>
    <name evidence="2" type="ORF">MFLAVUS_004819</name>
</gene>
<feature type="transmembrane region" description="Helical" evidence="1">
    <location>
        <begin position="482"/>
        <end position="502"/>
    </location>
</feature>
<evidence type="ECO:0000313" key="3">
    <source>
        <dbReference type="Proteomes" id="UP001473302"/>
    </source>
</evidence>
<protein>
    <submittedName>
        <fullName evidence="2">Uncharacterized protein</fullName>
    </submittedName>
</protein>
<feature type="transmembrane region" description="Helical" evidence="1">
    <location>
        <begin position="39"/>
        <end position="60"/>
    </location>
</feature>
<feature type="transmembrane region" description="Helical" evidence="1">
    <location>
        <begin position="443"/>
        <end position="462"/>
    </location>
</feature>
<feature type="transmembrane region" description="Helical" evidence="1">
    <location>
        <begin position="604"/>
        <end position="625"/>
    </location>
</feature>
<sequence length="630" mass="70999">MTSRMLLQKLKARWALRNAGTKPFNPEKHVKLLRMVQKWVPIFSILLFFVAVGWILILPYEGYNKRTYISENALLPGQANLDYGFNDIRTAEDYRDRIVDIQDKDSETRANFIHEEFRRTGFVSALQHYVIDGKTPKMGVNTFAINRAPRSDGKEALILSASWMSRTGEYNTNGIASLLSLAKLFKRNVYWAKDVILLVTDHETSGTQAWLDAYHGMTTSDEFSSIVMPRSGAVQGVVNLDFPGTQNYETLGIFFEGVNGQLPNLDLINTIVAVAHRTSPPITITLHDDNKNPYENHEYSSYLGSLNHMLTSMKYLVLGKPSSDAGLYLRYTIDAVTIHGIVGSEHLNHLFGFLRIGRLVESTFRSLNNLLEHFHQSFFFYLLPQPNRYVSISQYMPPVILFSCALIFQALALYYLGSKRVQMPLEKKDTIPPAYSLQKRHTMFAFSILIITHVTGIIIFNLMQPTFGWRYLAQFEENQTLLIQYGASIAVCIVSISLSIGYTKSSPEHDGTILKSFCLAETALVIATVSLLNFTLGVATAILVIIPYSLIRPATSYASKSIQILLLLLLSPVGLATLFSKMTNVALTEILASILSDYHIVKSWFLTFVCTVYWPINMAMMILVFSSSFT</sequence>